<dbReference type="SUPFAM" id="SSF49764">
    <property type="entry name" value="HSP20-like chaperones"/>
    <property type="match status" value="1"/>
</dbReference>
<accession>A0AAQ3MIJ6</accession>
<feature type="domain" description="SHSP" evidence="4">
    <location>
        <begin position="1"/>
        <end position="103"/>
    </location>
</feature>
<evidence type="ECO:0000313" key="6">
    <source>
        <dbReference type="Proteomes" id="UP001374535"/>
    </source>
</evidence>
<dbReference type="InterPro" id="IPR008978">
    <property type="entry name" value="HSP20-like_chaperone"/>
</dbReference>
<dbReference type="Gene3D" id="2.60.40.790">
    <property type="match status" value="1"/>
</dbReference>
<sequence length="106" mass="12046">MAQLNREWRCCLKDDIKVQIEDGNVLHIKGEGRREEPQAKEKDTVWHVAERGTGNGAFSREIELPENVKVDQIKAQVENGVLTILLPKDTTTKSPKVRNINITSRL</sequence>
<name>A0AAQ3MIJ6_VIGMU</name>
<dbReference type="PANTHER" id="PTHR11527">
    <property type="entry name" value="HEAT-SHOCK PROTEIN 20 FAMILY MEMBER"/>
    <property type="match status" value="1"/>
</dbReference>
<dbReference type="Proteomes" id="UP001374535">
    <property type="component" value="Chromosome 11"/>
</dbReference>
<dbReference type="PROSITE" id="PS01031">
    <property type="entry name" value="SHSP"/>
    <property type="match status" value="1"/>
</dbReference>
<organism evidence="5 6">
    <name type="scientific">Vigna mungo</name>
    <name type="common">Black gram</name>
    <name type="synonym">Phaseolus mungo</name>
    <dbReference type="NCBI Taxonomy" id="3915"/>
    <lineage>
        <taxon>Eukaryota</taxon>
        <taxon>Viridiplantae</taxon>
        <taxon>Streptophyta</taxon>
        <taxon>Embryophyta</taxon>
        <taxon>Tracheophyta</taxon>
        <taxon>Spermatophyta</taxon>
        <taxon>Magnoliopsida</taxon>
        <taxon>eudicotyledons</taxon>
        <taxon>Gunneridae</taxon>
        <taxon>Pentapetalae</taxon>
        <taxon>rosids</taxon>
        <taxon>fabids</taxon>
        <taxon>Fabales</taxon>
        <taxon>Fabaceae</taxon>
        <taxon>Papilionoideae</taxon>
        <taxon>50 kb inversion clade</taxon>
        <taxon>NPAAA clade</taxon>
        <taxon>indigoferoid/millettioid clade</taxon>
        <taxon>Phaseoleae</taxon>
        <taxon>Vigna</taxon>
    </lineage>
</organism>
<proteinExistence type="inferred from homology"/>
<evidence type="ECO:0000256" key="2">
    <source>
        <dbReference type="PROSITE-ProRule" id="PRU00285"/>
    </source>
</evidence>
<keyword evidence="6" id="KW-1185">Reference proteome</keyword>
<dbReference type="InterPro" id="IPR031107">
    <property type="entry name" value="Small_HSP"/>
</dbReference>
<keyword evidence="1" id="KW-0346">Stress response</keyword>
<comment type="similarity">
    <text evidence="2 3">Belongs to the small heat shock protein (HSP20) family.</text>
</comment>
<protein>
    <recommendedName>
        <fullName evidence="4">SHSP domain-containing protein</fullName>
    </recommendedName>
</protein>
<evidence type="ECO:0000259" key="4">
    <source>
        <dbReference type="PROSITE" id="PS01031"/>
    </source>
</evidence>
<evidence type="ECO:0000256" key="3">
    <source>
        <dbReference type="RuleBase" id="RU003616"/>
    </source>
</evidence>
<dbReference type="Pfam" id="PF00011">
    <property type="entry name" value="HSP20"/>
    <property type="match status" value="1"/>
</dbReference>
<gene>
    <name evidence="5" type="ORF">V8G54_037049</name>
</gene>
<dbReference type="AlphaFoldDB" id="A0AAQ3MIJ6"/>
<reference evidence="5 6" key="1">
    <citation type="journal article" date="2023" name="Life. Sci Alliance">
        <title>Evolutionary insights into 3D genome organization and epigenetic landscape of Vigna mungo.</title>
        <authorList>
            <person name="Junaid A."/>
            <person name="Singh B."/>
            <person name="Bhatia S."/>
        </authorList>
    </citation>
    <scope>NUCLEOTIDE SEQUENCE [LARGE SCALE GENOMIC DNA]</scope>
    <source>
        <strain evidence="5">Urdbean</strain>
    </source>
</reference>
<dbReference type="InterPro" id="IPR002068">
    <property type="entry name" value="A-crystallin/Hsp20_dom"/>
</dbReference>
<evidence type="ECO:0000256" key="1">
    <source>
        <dbReference type="ARBA" id="ARBA00023016"/>
    </source>
</evidence>
<evidence type="ECO:0000313" key="5">
    <source>
        <dbReference type="EMBL" id="WVY91535.1"/>
    </source>
</evidence>
<dbReference type="EMBL" id="CP144690">
    <property type="protein sequence ID" value="WVY91535.1"/>
    <property type="molecule type" value="Genomic_DNA"/>
</dbReference>